<dbReference type="EMBL" id="KV784359">
    <property type="protein sequence ID" value="OEU15554.1"/>
    <property type="molecule type" value="Genomic_DNA"/>
</dbReference>
<dbReference type="SUPFAM" id="SSF81296">
    <property type="entry name" value="E set domains"/>
    <property type="match status" value="1"/>
</dbReference>
<dbReference type="OrthoDB" id="273257at2759"/>
<comment type="subcellular location">
    <subcellularLocation>
        <location evidence="7">Membrane</location>
        <topology evidence="7">Multi-pass membrane protein</topology>
    </subcellularLocation>
</comment>
<dbReference type="SUPFAM" id="SSF81324">
    <property type="entry name" value="Voltage-gated potassium channels"/>
    <property type="match status" value="1"/>
</dbReference>
<dbReference type="Gene3D" id="1.10.287.70">
    <property type="match status" value="1"/>
</dbReference>
<keyword evidence="9" id="KW-1133">Transmembrane helix</keyword>
<accession>A0A1E7FBN6</accession>
<evidence type="ECO:0000256" key="3">
    <source>
        <dbReference type="ARBA" id="ARBA00022882"/>
    </source>
</evidence>
<evidence type="ECO:0000256" key="8">
    <source>
        <dbReference type="SAM" id="MobiDB-lite"/>
    </source>
</evidence>
<feature type="region of interest" description="Disordered" evidence="8">
    <location>
        <begin position="347"/>
        <end position="396"/>
    </location>
</feature>
<evidence type="ECO:0000256" key="2">
    <source>
        <dbReference type="ARBA" id="ARBA00022538"/>
    </source>
</evidence>
<dbReference type="InterPro" id="IPR013518">
    <property type="entry name" value="K_chnl_inward-rec_Kir_cyto"/>
</dbReference>
<keyword evidence="7 9" id="KW-0812">Transmembrane</keyword>
<dbReference type="InParanoid" id="A0A1E7FBN6"/>
<dbReference type="GO" id="GO:1990573">
    <property type="term" value="P:potassium ion import across plasma membrane"/>
    <property type="evidence" value="ECO:0007669"/>
    <property type="project" value="TreeGrafter"/>
</dbReference>
<keyword evidence="4 7" id="KW-0630">Potassium</keyword>
<name>A0A1E7FBN6_9STRA</name>
<feature type="compositionally biased region" description="Low complexity" evidence="8">
    <location>
        <begin position="50"/>
        <end position="66"/>
    </location>
</feature>
<keyword evidence="9" id="KW-0472">Membrane</keyword>
<dbReference type="GO" id="GO:0005242">
    <property type="term" value="F:inward rectifier potassium channel activity"/>
    <property type="evidence" value="ECO:0007669"/>
    <property type="project" value="InterPro"/>
</dbReference>
<feature type="region of interest" description="Disordered" evidence="8">
    <location>
        <begin position="48"/>
        <end position="87"/>
    </location>
</feature>
<keyword evidence="2 7" id="KW-0633">Potassium transport</keyword>
<dbReference type="GO" id="GO:0034702">
    <property type="term" value="C:monoatomic ion channel complex"/>
    <property type="evidence" value="ECO:0007669"/>
    <property type="project" value="UniProtKB-KW"/>
</dbReference>
<organism evidence="10 11">
    <name type="scientific">Fragilariopsis cylindrus CCMP1102</name>
    <dbReference type="NCBI Taxonomy" id="635003"/>
    <lineage>
        <taxon>Eukaryota</taxon>
        <taxon>Sar</taxon>
        <taxon>Stramenopiles</taxon>
        <taxon>Ochrophyta</taxon>
        <taxon>Bacillariophyta</taxon>
        <taxon>Bacillariophyceae</taxon>
        <taxon>Bacillariophycidae</taxon>
        <taxon>Bacillariales</taxon>
        <taxon>Bacillariaceae</taxon>
        <taxon>Fragilariopsis</taxon>
    </lineage>
</organism>
<protein>
    <submittedName>
        <fullName evidence="10">Uncharacterized protein</fullName>
    </submittedName>
</protein>
<dbReference type="GO" id="GO:0005886">
    <property type="term" value="C:plasma membrane"/>
    <property type="evidence" value="ECO:0007669"/>
    <property type="project" value="TreeGrafter"/>
</dbReference>
<dbReference type="KEGG" id="fcy:FRACYDRAFT_187255"/>
<evidence type="ECO:0000256" key="9">
    <source>
        <dbReference type="SAM" id="Phobius"/>
    </source>
</evidence>
<dbReference type="PANTHER" id="PTHR11767:SF102">
    <property type="entry name" value="INWARDLY RECTIFYING POTASSIUM CHANNEL 1, ISOFORM F"/>
    <property type="match status" value="1"/>
</dbReference>
<evidence type="ECO:0000256" key="1">
    <source>
        <dbReference type="ARBA" id="ARBA00022448"/>
    </source>
</evidence>
<keyword evidence="6 7" id="KW-0407">Ion channel</keyword>
<evidence type="ECO:0000256" key="5">
    <source>
        <dbReference type="ARBA" id="ARBA00023065"/>
    </source>
</evidence>
<comment type="similarity">
    <text evidence="7">Belongs to the inward rectifier-type potassium channel (TC 1.A.2.1) family.</text>
</comment>
<feature type="transmembrane region" description="Helical" evidence="9">
    <location>
        <begin position="138"/>
        <end position="163"/>
    </location>
</feature>
<dbReference type="Gene3D" id="2.60.40.1400">
    <property type="entry name" value="G protein-activated inward rectifier potassium channel 1"/>
    <property type="match status" value="1"/>
</dbReference>
<dbReference type="Proteomes" id="UP000095751">
    <property type="component" value="Unassembled WGS sequence"/>
</dbReference>
<evidence type="ECO:0000256" key="4">
    <source>
        <dbReference type="ARBA" id="ARBA00022958"/>
    </source>
</evidence>
<evidence type="ECO:0000256" key="7">
    <source>
        <dbReference type="RuleBase" id="RU003822"/>
    </source>
</evidence>
<dbReference type="GO" id="GO:0034765">
    <property type="term" value="P:regulation of monoatomic ion transmembrane transport"/>
    <property type="evidence" value="ECO:0007669"/>
    <property type="project" value="TreeGrafter"/>
</dbReference>
<gene>
    <name evidence="10" type="ORF">FRACYDRAFT_187255</name>
</gene>
<dbReference type="PANTHER" id="PTHR11767">
    <property type="entry name" value="INWARD RECTIFIER POTASSIUM CHANNEL"/>
    <property type="match status" value="1"/>
</dbReference>
<dbReference type="AlphaFoldDB" id="A0A1E7FBN6"/>
<reference evidence="10 11" key="1">
    <citation type="submission" date="2016-09" db="EMBL/GenBank/DDBJ databases">
        <title>Extensive genetic diversity and differential bi-allelic expression allows diatom success in the polar Southern Ocean.</title>
        <authorList>
            <consortium name="DOE Joint Genome Institute"/>
            <person name="Mock T."/>
            <person name="Otillar R.P."/>
            <person name="Strauss J."/>
            <person name="Dupont C."/>
            <person name="Frickenhaus S."/>
            <person name="Maumus F."/>
            <person name="Mcmullan M."/>
            <person name="Sanges R."/>
            <person name="Schmutz J."/>
            <person name="Toseland A."/>
            <person name="Valas R."/>
            <person name="Veluchamy A."/>
            <person name="Ward B.J."/>
            <person name="Allen A."/>
            <person name="Barry K."/>
            <person name="Falciatore A."/>
            <person name="Ferrante M."/>
            <person name="Fortunato A.E."/>
            <person name="Gloeckner G."/>
            <person name="Gruber A."/>
            <person name="Hipkin R."/>
            <person name="Janech M."/>
            <person name="Kroth P."/>
            <person name="Leese F."/>
            <person name="Lindquist E."/>
            <person name="Lyon B.R."/>
            <person name="Martin J."/>
            <person name="Mayer C."/>
            <person name="Parker M."/>
            <person name="Quesneville H."/>
            <person name="Raymond J."/>
            <person name="Uhlig C."/>
            <person name="Valentin K.U."/>
            <person name="Worden A.Z."/>
            <person name="Armbrust E.V."/>
            <person name="Bowler C."/>
            <person name="Green B."/>
            <person name="Moulton V."/>
            <person name="Van Oosterhout C."/>
            <person name="Grigoriev I."/>
        </authorList>
    </citation>
    <scope>NUCLEOTIDE SEQUENCE [LARGE SCALE GENOMIC DNA]</scope>
    <source>
        <strain evidence="10 11">CCMP1102</strain>
    </source>
</reference>
<keyword evidence="3 7" id="KW-0851">Voltage-gated channel</keyword>
<keyword evidence="1 7" id="KW-0813">Transport</keyword>
<evidence type="ECO:0000256" key="6">
    <source>
        <dbReference type="ARBA" id="ARBA00023303"/>
    </source>
</evidence>
<proteinExistence type="inferred from homology"/>
<keyword evidence="5 7" id="KW-0406">Ion transport</keyword>
<dbReference type="InterPro" id="IPR016449">
    <property type="entry name" value="K_chnl_inward-rec_Kir"/>
</dbReference>
<dbReference type="InterPro" id="IPR014756">
    <property type="entry name" value="Ig_E-set"/>
</dbReference>
<evidence type="ECO:0000313" key="11">
    <source>
        <dbReference type="Proteomes" id="UP000095751"/>
    </source>
</evidence>
<sequence length="558" mass="62107">MSQSERAKIKVKNFVKKFTQSSSVAVAAAGEIHNSRHNIIPPGLQLNALSKKNSSKGSNNNNNNKSIGDDEQDDPQQQQQQQQKAPQYRLEAFKNSQRNGCFSWCNIGGDNAGTKSDNLTNPNEQLARSLHWMFRSSFLVLFAVMCTVFFGWIIFFAGLVLAAGRYDHECVRVGGEPFANATSQFADAFTLSWTTFSTVGYGSTYPALSHENDDPANCFFITSICSLESFMGVLYAGFCGAILFGKVLRIQSHAQVIFSDPIVVRYGSGMQEHVDESELIGDNDEDINKKIPCPVLEFSITNRLFGDPGGEIIDASLNVVANVNARDVDPVLIDALNVRRSKHLRTYSYGGQDDNNTLDSLLNGSISDDDDDDTAGSGRGSLDSRQSRRRRKMSTTPTIFDSLIKRQHLAVDEDPSSRLVNKRIFSKMTIEAGEHPYFKRRWVGRHILDEDSPLVKPRVKRMIRKNKGYWPESLNDYAAVRESILFNQILVSLNGVSNLSASEVYAQKIYDFVDMNVGYQFVNTLYKDDDGALKVDTDLINDVREQHGGGGEPLILGD</sequence>
<keyword evidence="11" id="KW-1185">Reference proteome</keyword>
<evidence type="ECO:0000313" key="10">
    <source>
        <dbReference type="EMBL" id="OEU15554.1"/>
    </source>
</evidence>